<evidence type="ECO:0000313" key="1">
    <source>
        <dbReference type="EMBL" id="ETJ42924.1"/>
    </source>
</evidence>
<name>W1YP13_9ZZZZ</name>
<dbReference type="AlphaFoldDB" id="W1YP13"/>
<comment type="caution">
    <text evidence="1">The sequence shown here is derived from an EMBL/GenBank/DDBJ whole genome shotgun (WGS) entry which is preliminary data.</text>
</comment>
<gene>
    <name evidence="1" type="ORF">Q604_UNBC03093G0001</name>
</gene>
<accession>W1YP13</accession>
<feature type="non-terminal residue" evidence="1">
    <location>
        <position position="1"/>
    </location>
</feature>
<dbReference type="EMBL" id="AZMM01003093">
    <property type="protein sequence ID" value="ETJ42924.1"/>
    <property type="molecule type" value="Genomic_DNA"/>
</dbReference>
<organism evidence="1">
    <name type="scientific">human gut metagenome</name>
    <dbReference type="NCBI Taxonomy" id="408170"/>
    <lineage>
        <taxon>unclassified sequences</taxon>
        <taxon>metagenomes</taxon>
        <taxon>organismal metagenomes</taxon>
    </lineage>
</organism>
<proteinExistence type="predicted"/>
<protein>
    <submittedName>
        <fullName evidence="1">Uncharacterized protein</fullName>
    </submittedName>
</protein>
<sequence length="51" mass="5653">FKCRDNDHKNDNVKIVRGVKGKKKRPPDREAVAKCACFYAGCGVNIRGSAM</sequence>
<reference evidence="1" key="1">
    <citation type="submission" date="2013-12" db="EMBL/GenBank/DDBJ databases">
        <title>A Varibaculum cambriense genome reconstructed from a premature infant gut community with otherwise low bacterial novelty that shifts toward anaerobic metabolism during the third week of life.</title>
        <authorList>
            <person name="Brown C.T."/>
            <person name="Sharon I."/>
            <person name="Thomas B.C."/>
            <person name="Castelle C.J."/>
            <person name="Morowitz M.J."/>
            <person name="Banfield J.F."/>
        </authorList>
    </citation>
    <scope>NUCLEOTIDE SEQUENCE</scope>
</reference>